<dbReference type="EMBL" id="CP000698">
    <property type="protein sequence ID" value="ABQ24413.1"/>
    <property type="molecule type" value="Genomic_DNA"/>
</dbReference>
<protein>
    <recommendedName>
        <fullName evidence="3">DUF2019 domain-containing protein</fullName>
    </recommendedName>
</protein>
<dbReference type="AlphaFoldDB" id="A5GDD4"/>
<dbReference type="InterPro" id="IPR042236">
    <property type="entry name" value="PI3K_accessory_sf"/>
</dbReference>
<reference evidence="1 2" key="1">
    <citation type="submission" date="2007-05" db="EMBL/GenBank/DDBJ databases">
        <title>Complete sequence of Geobacter uraniireducens Rf4.</title>
        <authorList>
            <consortium name="US DOE Joint Genome Institute"/>
            <person name="Copeland A."/>
            <person name="Lucas S."/>
            <person name="Lapidus A."/>
            <person name="Barry K."/>
            <person name="Detter J.C."/>
            <person name="Glavina del Rio T."/>
            <person name="Hammon N."/>
            <person name="Israni S."/>
            <person name="Dalin E."/>
            <person name="Tice H."/>
            <person name="Pitluck S."/>
            <person name="Chertkov O."/>
            <person name="Brettin T."/>
            <person name="Bruce D."/>
            <person name="Han C."/>
            <person name="Schmutz J."/>
            <person name="Larimer F."/>
            <person name="Land M."/>
            <person name="Hauser L."/>
            <person name="Kyrpides N."/>
            <person name="Mikhailova N."/>
            <person name="Shelobolina E."/>
            <person name="Aklujkar M."/>
            <person name="Lovley D."/>
            <person name="Richardson P."/>
        </authorList>
    </citation>
    <scope>NUCLEOTIDE SEQUENCE [LARGE SCALE GENOMIC DNA]</scope>
    <source>
        <strain evidence="2">ATCC BAA-1134 / JCM 13001 / Rf4</strain>
    </source>
</reference>
<name>A5GDD4_GEOUR</name>
<dbReference type="SUPFAM" id="SSF48371">
    <property type="entry name" value="ARM repeat"/>
    <property type="match status" value="1"/>
</dbReference>
<proteinExistence type="predicted"/>
<dbReference type="InterPro" id="IPR016024">
    <property type="entry name" value="ARM-type_fold"/>
</dbReference>
<dbReference type="STRING" id="351605.Gura_0197"/>
<dbReference type="KEGG" id="gur:Gura_0197"/>
<evidence type="ECO:0008006" key="3">
    <source>
        <dbReference type="Google" id="ProtNLM"/>
    </source>
</evidence>
<keyword evidence="2" id="KW-1185">Reference proteome</keyword>
<evidence type="ECO:0000313" key="1">
    <source>
        <dbReference type="EMBL" id="ABQ24413.1"/>
    </source>
</evidence>
<dbReference type="Proteomes" id="UP000006695">
    <property type="component" value="Chromosome"/>
</dbReference>
<dbReference type="HOGENOM" id="CLU_2069756_0_0_7"/>
<gene>
    <name evidence="1" type="ordered locus">Gura_0197</name>
</gene>
<organism evidence="1 2">
    <name type="scientific">Geotalea uraniireducens (strain Rf4)</name>
    <name type="common">Geobacter uraniireducens</name>
    <dbReference type="NCBI Taxonomy" id="351605"/>
    <lineage>
        <taxon>Bacteria</taxon>
        <taxon>Pseudomonadati</taxon>
        <taxon>Thermodesulfobacteriota</taxon>
        <taxon>Desulfuromonadia</taxon>
        <taxon>Geobacterales</taxon>
        <taxon>Geobacteraceae</taxon>
        <taxon>Geotalea</taxon>
    </lineage>
</organism>
<accession>A5GDD4</accession>
<dbReference type="RefSeq" id="WP_011937142.1">
    <property type="nucleotide sequence ID" value="NC_009483.1"/>
</dbReference>
<dbReference type="Gene3D" id="1.25.40.70">
    <property type="entry name" value="Phosphatidylinositol 3-kinase, accessory domain (PIK)"/>
    <property type="match status" value="1"/>
</dbReference>
<evidence type="ECO:0000313" key="2">
    <source>
        <dbReference type="Proteomes" id="UP000006695"/>
    </source>
</evidence>
<sequence>MMTCNKLQILIKRFAVAAKAHYVAMEEMDAERAERQAVVISRLFEGIVREGDAGRDALLALTDDDNPAVAGMAAVYSMRYSPERCIRMLRRLAAEEGLLGFRAAMALQKWEAGEWEIG</sequence>